<dbReference type="PANTHER" id="PTHR16222:SF24">
    <property type="entry name" value="ADP-RIBOSYLHYDROLASE ARH3"/>
    <property type="match status" value="1"/>
</dbReference>
<dbReference type="GO" id="GO:0016787">
    <property type="term" value="F:hydrolase activity"/>
    <property type="evidence" value="ECO:0007669"/>
    <property type="project" value="UniProtKB-KW"/>
</dbReference>
<feature type="binding site" evidence="3">
    <location>
        <position position="57"/>
    </location>
    <ligand>
        <name>Mg(2+)</name>
        <dbReference type="ChEBI" id="CHEBI:18420"/>
        <label>1</label>
    </ligand>
</feature>
<sequence>MPRLTSEEPVGATLLGGALGDALGGLVEFDNIDQIRLQFGPGGIAEPPMEQPLLITDDTQMTLFTAEALIRARRAPDSEPAEIAHRAYLRWLHTQGGQVPSEVLDGWLVTVSGLHSLRAPGKTCLSALESTSSPVHERGSRTHLPNNSKGCGAVMRAAPVGLAEADPARAFELAADLGALTHSHPSGYLSAGALAVIVNRLTAAASLAEAVRTALDLLDTHSGHEETSDALRRSLELAAHERPTPERIASALGGGWVGEEALAIGVWAAARAHDFKDGIRLSVNHSGDSDSTGSITGNILGAMWGTPALPPDWLDRLELREVITTVAGDLREPAGPRSDERYPAR</sequence>
<keyword evidence="3" id="KW-0479">Metal-binding</keyword>
<feature type="region of interest" description="Disordered" evidence="4">
    <location>
        <begin position="131"/>
        <end position="150"/>
    </location>
</feature>
<keyword evidence="2 5" id="KW-0378">Hydrolase</keyword>
<proteinExistence type="inferred from homology"/>
<dbReference type="KEGG" id="mste:MSTE_02290"/>
<feature type="binding site" evidence="3">
    <location>
        <position position="290"/>
    </location>
    <ligand>
        <name>Mg(2+)</name>
        <dbReference type="ChEBI" id="CHEBI:18420"/>
        <label>1</label>
    </ligand>
</feature>
<accession>A0A1Z4EXA3</accession>
<dbReference type="Proteomes" id="UP000217954">
    <property type="component" value="Chromosome"/>
</dbReference>
<dbReference type="Pfam" id="PF03747">
    <property type="entry name" value="ADP_ribosyl_GH"/>
    <property type="match status" value="1"/>
</dbReference>
<evidence type="ECO:0000256" key="2">
    <source>
        <dbReference type="ARBA" id="ARBA00022801"/>
    </source>
</evidence>
<feature type="binding site" evidence="3">
    <location>
        <position position="288"/>
    </location>
    <ligand>
        <name>Mg(2+)</name>
        <dbReference type="ChEBI" id="CHEBI:18420"/>
        <label>1</label>
    </ligand>
</feature>
<dbReference type="AlphaFoldDB" id="A0A1Z4EXA3"/>
<dbReference type="Gene3D" id="1.10.4080.10">
    <property type="entry name" value="ADP-ribosylation/Crystallin J1"/>
    <property type="match status" value="1"/>
</dbReference>
<dbReference type="RefSeq" id="WP_096501251.1">
    <property type="nucleotide sequence ID" value="NZ_AP018165.1"/>
</dbReference>
<feature type="binding site" evidence="3">
    <location>
        <position position="56"/>
    </location>
    <ligand>
        <name>Mg(2+)</name>
        <dbReference type="ChEBI" id="CHEBI:18420"/>
        <label>1</label>
    </ligand>
</feature>
<feature type="binding site" evidence="3">
    <location>
        <position position="58"/>
    </location>
    <ligand>
        <name>Mg(2+)</name>
        <dbReference type="ChEBI" id="CHEBI:18420"/>
        <label>1</label>
    </ligand>
</feature>
<dbReference type="InterPro" id="IPR050792">
    <property type="entry name" value="ADP-ribosylglycohydrolase"/>
</dbReference>
<keyword evidence="3" id="KW-0460">Magnesium</keyword>
<dbReference type="InterPro" id="IPR005502">
    <property type="entry name" value="Ribosyl_crysJ1"/>
</dbReference>
<protein>
    <submittedName>
        <fullName evidence="5">Putative ADP-ribosylglycohydrolase</fullName>
    </submittedName>
</protein>
<evidence type="ECO:0000256" key="3">
    <source>
        <dbReference type="PIRSR" id="PIRSR605502-1"/>
    </source>
</evidence>
<reference evidence="5 6" key="2">
    <citation type="journal article" date="2017" name="Int. J. Syst. Evol. Microbiol.">
        <title>Mycobacterium stephanolepidis sp. nov., a rapidly growing species related to Mycobacterium chelonae, isolated from marine teleost fish, Stephanolepis cirrhifer.</title>
        <authorList>
            <person name="Fukano H."/>
            <person name="Wada S."/>
            <person name="Kurata O."/>
            <person name="Katayama K."/>
            <person name="Fujiwara N."/>
            <person name="Hoshino Y."/>
        </authorList>
    </citation>
    <scope>NUCLEOTIDE SEQUENCE [LARGE SCALE GENOMIC DNA]</scope>
    <source>
        <strain evidence="5 6">NJB0901</strain>
    </source>
</reference>
<organism evidence="5 6">
    <name type="scientific">[Mycobacterium] stephanolepidis</name>
    <dbReference type="NCBI Taxonomy" id="1520670"/>
    <lineage>
        <taxon>Bacteria</taxon>
        <taxon>Bacillati</taxon>
        <taxon>Actinomycetota</taxon>
        <taxon>Actinomycetes</taxon>
        <taxon>Mycobacteriales</taxon>
        <taxon>Mycobacteriaceae</taxon>
        <taxon>Mycobacteroides</taxon>
    </lineage>
</organism>
<dbReference type="PANTHER" id="PTHR16222">
    <property type="entry name" value="ADP-RIBOSYLGLYCOHYDROLASE"/>
    <property type="match status" value="1"/>
</dbReference>
<feature type="binding site" evidence="3">
    <location>
        <position position="291"/>
    </location>
    <ligand>
        <name>Mg(2+)</name>
        <dbReference type="ChEBI" id="CHEBI:18420"/>
        <label>1</label>
    </ligand>
</feature>
<evidence type="ECO:0000313" key="5">
    <source>
        <dbReference type="EMBL" id="BAX97603.1"/>
    </source>
</evidence>
<dbReference type="OrthoDB" id="4871367at2"/>
<keyword evidence="6" id="KW-1185">Reference proteome</keyword>
<reference evidence="6" key="1">
    <citation type="journal article" date="2017" name="Genome Announc.">
        <title>Complete Genome Sequence of Mycobacterium stephanolepidis.</title>
        <authorList>
            <person name="Fukano H."/>
            <person name="Yoshida M."/>
            <person name="Katayama Y."/>
            <person name="Omatsu T."/>
            <person name="Mizutani T."/>
            <person name="Kurata O."/>
            <person name="Wada S."/>
            <person name="Hoshino Y."/>
        </authorList>
    </citation>
    <scope>NUCLEOTIDE SEQUENCE [LARGE SCALE GENOMIC DNA]</scope>
    <source>
        <strain evidence="6">NJB0901</strain>
    </source>
</reference>
<gene>
    <name evidence="5" type="ORF">MSTE_02290</name>
</gene>
<dbReference type="EMBL" id="AP018165">
    <property type="protein sequence ID" value="BAX97603.1"/>
    <property type="molecule type" value="Genomic_DNA"/>
</dbReference>
<evidence type="ECO:0000256" key="4">
    <source>
        <dbReference type="SAM" id="MobiDB-lite"/>
    </source>
</evidence>
<name>A0A1Z4EXA3_9MYCO</name>
<evidence type="ECO:0000313" key="6">
    <source>
        <dbReference type="Proteomes" id="UP000217954"/>
    </source>
</evidence>
<dbReference type="SUPFAM" id="SSF101478">
    <property type="entry name" value="ADP-ribosylglycohydrolase"/>
    <property type="match status" value="1"/>
</dbReference>
<dbReference type="GO" id="GO:0046872">
    <property type="term" value="F:metal ion binding"/>
    <property type="evidence" value="ECO:0007669"/>
    <property type="project" value="UniProtKB-KW"/>
</dbReference>
<comment type="similarity">
    <text evidence="1">Belongs to the ADP-ribosylglycohydrolase family.</text>
</comment>
<comment type="cofactor">
    <cofactor evidence="3">
        <name>Mg(2+)</name>
        <dbReference type="ChEBI" id="CHEBI:18420"/>
    </cofactor>
    <text evidence="3">Binds 2 magnesium ions per subunit.</text>
</comment>
<dbReference type="InterPro" id="IPR036705">
    <property type="entry name" value="Ribosyl_crysJ1_sf"/>
</dbReference>
<evidence type="ECO:0000256" key="1">
    <source>
        <dbReference type="ARBA" id="ARBA00010702"/>
    </source>
</evidence>